<accession>A0A9J5X458</accession>
<keyword evidence="2" id="KW-1185">Reference proteome</keyword>
<gene>
    <name evidence="1" type="ORF">H5410_052633</name>
</gene>
<comment type="caution">
    <text evidence="1">The sequence shown here is derived from an EMBL/GenBank/DDBJ whole genome shotgun (WGS) entry which is preliminary data.</text>
</comment>
<evidence type="ECO:0000313" key="2">
    <source>
        <dbReference type="Proteomes" id="UP000824120"/>
    </source>
</evidence>
<proteinExistence type="predicted"/>
<reference evidence="1 2" key="1">
    <citation type="submission" date="2020-09" db="EMBL/GenBank/DDBJ databases">
        <title>De no assembly of potato wild relative species, Solanum commersonii.</title>
        <authorList>
            <person name="Cho K."/>
        </authorList>
    </citation>
    <scope>NUCLEOTIDE SEQUENCE [LARGE SCALE GENOMIC DNA]</scope>
    <source>
        <strain evidence="1">LZ3.2</strain>
        <tissue evidence="1">Leaf</tissue>
    </source>
</reference>
<dbReference type="Proteomes" id="UP000824120">
    <property type="component" value="Chromosome 10"/>
</dbReference>
<name>A0A9J5X458_SOLCO</name>
<dbReference type="AlphaFoldDB" id="A0A9J5X458"/>
<evidence type="ECO:0000313" key="1">
    <source>
        <dbReference type="EMBL" id="KAG5582006.1"/>
    </source>
</evidence>
<sequence length="78" mass="8332">MNGTSKKVWQLLKLVLPMHKIMFLRATKIAAAVATVDFKFPIAAAAVATVDFKFPIAAAAVVNSNSSRGIDFKSPVAK</sequence>
<protein>
    <submittedName>
        <fullName evidence="1">Uncharacterized protein</fullName>
    </submittedName>
</protein>
<organism evidence="1 2">
    <name type="scientific">Solanum commersonii</name>
    <name type="common">Commerson's wild potato</name>
    <name type="synonym">Commerson's nightshade</name>
    <dbReference type="NCBI Taxonomy" id="4109"/>
    <lineage>
        <taxon>Eukaryota</taxon>
        <taxon>Viridiplantae</taxon>
        <taxon>Streptophyta</taxon>
        <taxon>Embryophyta</taxon>
        <taxon>Tracheophyta</taxon>
        <taxon>Spermatophyta</taxon>
        <taxon>Magnoliopsida</taxon>
        <taxon>eudicotyledons</taxon>
        <taxon>Gunneridae</taxon>
        <taxon>Pentapetalae</taxon>
        <taxon>asterids</taxon>
        <taxon>lamiids</taxon>
        <taxon>Solanales</taxon>
        <taxon>Solanaceae</taxon>
        <taxon>Solanoideae</taxon>
        <taxon>Solaneae</taxon>
        <taxon>Solanum</taxon>
    </lineage>
</organism>
<dbReference type="EMBL" id="JACXVP010000010">
    <property type="protein sequence ID" value="KAG5582006.1"/>
    <property type="molecule type" value="Genomic_DNA"/>
</dbReference>